<evidence type="ECO:0000313" key="2">
    <source>
        <dbReference type="EMBL" id="QPI16876.1"/>
    </source>
</evidence>
<dbReference type="EMBL" id="MW030612">
    <property type="protein sequence ID" value="QPI16876.1"/>
    <property type="molecule type" value="Genomic_DNA"/>
</dbReference>
<sequence>MRMVKHPEIKLEKITNIINKYKTPELQRLLDNKHIEDMITDQINEYNTNGYFSMLQTFTIAYIEEDKIGYLLDGQHRLIAFAELNDRGYSITNVIVPLVIYYVNNYSEVEEYFNKINKNSPIKPIGNIVNFDRDLAQSLFSKFTRAYIHQDRENTRCPNISYKCMLHNIKVRDFKGKLEQHNKGIKDVYNVIIEINNYLDSIADNQINPVDNNKFKSCKKKSINEKCDVCYLSIFSNFEWLDLALYALINNKKISEICNDFLRDIDKNKKRPKISNELKIQIWKKINQNQCDKGICYTCEEELYFNNMQCGHIIAHALGGETSYNNMMPICKNCNLKMGTMNLEEYKKLKFCQVECKN</sequence>
<reference evidence="2" key="1">
    <citation type="submission" date="2020-08" db="EMBL/GenBank/DDBJ databases">
        <title>Bridging the membrane lipid divide: bacteria of the FCB group superphylum have the potential to synthesize archaeal ether lipids.</title>
        <authorList>
            <person name="Villanueva L."/>
            <person name="von Meijenfeldt F.A.B."/>
            <person name="Westbye A.B."/>
            <person name="Yadav S."/>
            <person name="Hopmans E.C."/>
            <person name="Dutilh B.E."/>
            <person name="Sinninghe Damste J.S."/>
        </authorList>
    </citation>
    <scope>NUCLEOTIDE SEQUENCE</scope>
    <source>
        <strain evidence="2">NIOZ-UU159</strain>
    </source>
</reference>
<proteinExistence type="predicted"/>
<evidence type="ECO:0000259" key="1">
    <source>
        <dbReference type="Pfam" id="PF14279"/>
    </source>
</evidence>
<feature type="domain" description="HNH endonuclease 5" evidence="1">
    <location>
        <begin position="296"/>
        <end position="343"/>
    </location>
</feature>
<dbReference type="Gene3D" id="1.10.30.50">
    <property type="match status" value="1"/>
</dbReference>
<organism evidence="2">
    <name type="scientific">Virus NIOZ-UU159</name>
    <dbReference type="NCBI Taxonomy" id="2763270"/>
    <lineage>
        <taxon>Viruses</taxon>
    </lineage>
</organism>
<protein>
    <recommendedName>
        <fullName evidence="1">HNH endonuclease 5 domain-containing protein</fullName>
    </recommendedName>
</protein>
<gene>
    <name evidence="2" type="ORF">NIOZUU159_00373</name>
</gene>
<dbReference type="CDD" id="cd00085">
    <property type="entry name" value="HNHc"/>
    <property type="match status" value="1"/>
</dbReference>
<accession>A0A7S9SV41</accession>
<dbReference type="InterPro" id="IPR003615">
    <property type="entry name" value="HNH_nuc"/>
</dbReference>
<name>A0A7S9SV41_9VIRU</name>
<dbReference type="InterPro" id="IPR029471">
    <property type="entry name" value="HNH_5"/>
</dbReference>
<dbReference type="Pfam" id="PF14279">
    <property type="entry name" value="HNH_5"/>
    <property type="match status" value="1"/>
</dbReference>